<dbReference type="EMBL" id="CM000832">
    <property type="protein sequence ID" value="EET08818.1"/>
    <property type="molecule type" value="Genomic_DNA"/>
</dbReference>
<dbReference type="Proteomes" id="UP000001812">
    <property type="component" value="Chromosome I"/>
</dbReference>
<evidence type="ECO:0000256" key="5">
    <source>
        <dbReference type="SAM" id="SignalP"/>
    </source>
</evidence>
<dbReference type="GO" id="GO:0046872">
    <property type="term" value="F:metal ion binding"/>
    <property type="evidence" value="ECO:0007669"/>
    <property type="project" value="UniProtKB-KW"/>
</dbReference>
<evidence type="ECO:0000256" key="4">
    <source>
        <dbReference type="PROSITE-ProRule" id="PRU00433"/>
    </source>
</evidence>
<dbReference type="RefSeq" id="WP_004526739.1">
    <property type="nucleotide sequence ID" value="NZ_CM000832.1"/>
</dbReference>
<organism evidence="7">
    <name type="scientific">Burkholderia pseudomallei 1710a</name>
    <dbReference type="NCBI Taxonomy" id="320371"/>
    <lineage>
        <taxon>Bacteria</taxon>
        <taxon>Pseudomonadati</taxon>
        <taxon>Pseudomonadota</taxon>
        <taxon>Betaproteobacteria</taxon>
        <taxon>Burkholderiales</taxon>
        <taxon>Burkholderiaceae</taxon>
        <taxon>Burkholderia</taxon>
        <taxon>pseudomallei group</taxon>
    </lineage>
</organism>
<dbReference type="InterPro" id="IPR009056">
    <property type="entry name" value="Cyt_c-like_dom"/>
</dbReference>
<keyword evidence="2 4" id="KW-0479">Metal-binding</keyword>
<evidence type="ECO:0000313" key="7">
    <source>
        <dbReference type="EMBL" id="EET08818.1"/>
    </source>
</evidence>
<dbReference type="AlphaFoldDB" id="A0A0E1W6M5"/>
<dbReference type="GO" id="GO:0009055">
    <property type="term" value="F:electron transfer activity"/>
    <property type="evidence" value="ECO:0007669"/>
    <property type="project" value="InterPro"/>
</dbReference>
<evidence type="ECO:0000256" key="2">
    <source>
        <dbReference type="ARBA" id="ARBA00022723"/>
    </source>
</evidence>
<dbReference type="HOGENOM" id="CLU_1674608_0_0_4"/>
<dbReference type="InterPro" id="IPR036909">
    <property type="entry name" value="Cyt_c-like_dom_sf"/>
</dbReference>
<evidence type="ECO:0000256" key="1">
    <source>
        <dbReference type="ARBA" id="ARBA00022617"/>
    </source>
</evidence>
<proteinExistence type="predicted"/>
<reference evidence="7" key="1">
    <citation type="submission" date="2009-05" db="EMBL/GenBank/DDBJ databases">
        <authorList>
            <person name="Harkins D.M."/>
            <person name="DeShazer D."/>
            <person name="Woods D.E."/>
            <person name="Brinkac L.M."/>
            <person name="Brown K.A."/>
            <person name="Hung G.C."/>
            <person name="Tuanyok A."/>
            <person name="Zhang B."/>
            <person name="Nierman W.C."/>
        </authorList>
    </citation>
    <scope>NUCLEOTIDE SEQUENCE [LARGE SCALE GENOMIC DNA]</scope>
    <source>
        <strain evidence="7">1710a</strain>
    </source>
</reference>
<dbReference type="SUPFAM" id="SSF46626">
    <property type="entry name" value="Cytochrome c"/>
    <property type="match status" value="1"/>
</dbReference>
<sequence>MSIASPVRPPRRRVARALVLAALVALAALGGTARASPDDARAARAARGARLFDGSDPMHGRLAGHAQVLPSTASRCANCHQPPAPRATPALAPPLDASSLLAPQKRRGGPPSAYTADSFCATLRSGIDPAHVTLKAAMPRYDATDAQCADLWAFLIPIPTSR</sequence>
<dbReference type="GO" id="GO:0020037">
    <property type="term" value="F:heme binding"/>
    <property type="evidence" value="ECO:0007669"/>
    <property type="project" value="InterPro"/>
</dbReference>
<feature type="signal peptide" evidence="5">
    <location>
        <begin position="1"/>
        <end position="35"/>
    </location>
</feature>
<evidence type="ECO:0000256" key="3">
    <source>
        <dbReference type="ARBA" id="ARBA00023004"/>
    </source>
</evidence>
<protein>
    <recommendedName>
        <fullName evidence="6">Cytochrome c domain-containing protein</fullName>
    </recommendedName>
</protein>
<feature type="domain" description="Cytochrome c" evidence="6">
    <location>
        <begin position="43"/>
        <end position="159"/>
    </location>
</feature>
<keyword evidence="1 4" id="KW-0349">Heme</keyword>
<dbReference type="Gene3D" id="1.10.760.10">
    <property type="entry name" value="Cytochrome c-like domain"/>
    <property type="match status" value="1"/>
</dbReference>
<dbReference type="PROSITE" id="PS51007">
    <property type="entry name" value="CYTC"/>
    <property type="match status" value="1"/>
</dbReference>
<keyword evidence="5" id="KW-0732">Signal</keyword>
<evidence type="ECO:0000259" key="6">
    <source>
        <dbReference type="PROSITE" id="PS51007"/>
    </source>
</evidence>
<accession>A0A0E1W6M5</accession>
<gene>
    <name evidence="7" type="ORF">BURPS1710A_2023</name>
</gene>
<keyword evidence="3 4" id="KW-0408">Iron</keyword>
<name>A0A0E1W6M5_BURPE</name>
<feature type="chain" id="PRO_5002388270" description="Cytochrome c domain-containing protein" evidence="5">
    <location>
        <begin position="36"/>
        <end position="162"/>
    </location>
</feature>